<gene>
    <name evidence="2" type="ORF">OGAPHI_005417</name>
</gene>
<sequence length="205" mass="21892">MEDTAMNSAEEAEVTAMKTMIKAATAPPLPIMATAALGRTKPADTCQSHGSRNQPWNSKPSETTKNVTWESSSWTGGNSLVPISVIKENGTEVTDNVDNEENTSGTRIHGEVRTVGISVNRVLLSCSHNQIPDFAWRSQKVTGSVGSEGEGQDDDNDGNGVCVIGQESCLNTTKQSVDNHTNWEKITSSNSIHTSEITDDGRATG</sequence>
<dbReference type="GeneID" id="70237381"/>
<evidence type="ECO:0000256" key="1">
    <source>
        <dbReference type="SAM" id="MobiDB-lite"/>
    </source>
</evidence>
<accession>A0A9P8NZ69</accession>
<dbReference type="EMBL" id="JAEUBE010000378">
    <property type="protein sequence ID" value="KAH3662169.1"/>
    <property type="molecule type" value="Genomic_DNA"/>
</dbReference>
<dbReference type="RefSeq" id="XP_046059258.1">
    <property type="nucleotide sequence ID" value="XM_046206599.1"/>
</dbReference>
<comment type="caution">
    <text evidence="2">The sequence shown here is derived from an EMBL/GenBank/DDBJ whole genome shotgun (WGS) entry which is preliminary data.</text>
</comment>
<dbReference type="AlphaFoldDB" id="A0A9P8NZ69"/>
<evidence type="ECO:0000313" key="2">
    <source>
        <dbReference type="EMBL" id="KAH3662169.1"/>
    </source>
</evidence>
<evidence type="ECO:0000313" key="3">
    <source>
        <dbReference type="Proteomes" id="UP000769157"/>
    </source>
</evidence>
<organism evidence="2 3">
    <name type="scientific">Ogataea philodendri</name>
    <dbReference type="NCBI Taxonomy" id="1378263"/>
    <lineage>
        <taxon>Eukaryota</taxon>
        <taxon>Fungi</taxon>
        <taxon>Dikarya</taxon>
        <taxon>Ascomycota</taxon>
        <taxon>Saccharomycotina</taxon>
        <taxon>Pichiomycetes</taxon>
        <taxon>Pichiales</taxon>
        <taxon>Pichiaceae</taxon>
        <taxon>Ogataea</taxon>
    </lineage>
</organism>
<feature type="region of interest" description="Disordered" evidence="1">
    <location>
        <begin position="41"/>
        <end position="80"/>
    </location>
</feature>
<name>A0A9P8NZ69_9ASCO</name>
<keyword evidence="3" id="KW-1185">Reference proteome</keyword>
<proteinExistence type="predicted"/>
<reference evidence="2" key="2">
    <citation type="submission" date="2021-01" db="EMBL/GenBank/DDBJ databases">
        <authorList>
            <person name="Schikora-Tamarit M.A."/>
        </authorList>
    </citation>
    <scope>NUCLEOTIDE SEQUENCE</scope>
    <source>
        <strain evidence="2">CBS6075</strain>
    </source>
</reference>
<dbReference type="Proteomes" id="UP000769157">
    <property type="component" value="Unassembled WGS sequence"/>
</dbReference>
<feature type="compositionally biased region" description="Polar residues" evidence="1">
    <location>
        <begin position="45"/>
        <end position="78"/>
    </location>
</feature>
<protein>
    <submittedName>
        <fullName evidence="2">Uncharacterized protein</fullName>
    </submittedName>
</protein>
<reference evidence="2" key="1">
    <citation type="journal article" date="2021" name="Open Biol.">
        <title>Shared evolutionary footprints suggest mitochondrial oxidative damage underlies multiple complex I losses in fungi.</title>
        <authorList>
            <person name="Schikora-Tamarit M.A."/>
            <person name="Marcet-Houben M."/>
            <person name="Nosek J."/>
            <person name="Gabaldon T."/>
        </authorList>
    </citation>
    <scope>NUCLEOTIDE SEQUENCE</scope>
    <source>
        <strain evidence="2">CBS6075</strain>
    </source>
</reference>